<comment type="caution">
    <text evidence="2">The sequence shown here is derived from an EMBL/GenBank/DDBJ whole genome shotgun (WGS) entry which is preliminary data.</text>
</comment>
<dbReference type="Pfam" id="PF04015">
    <property type="entry name" value="DUF362"/>
    <property type="match status" value="1"/>
</dbReference>
<accession>A0A971M5C7</accession>
<feature type="domain" description="DUF362" evidence="1">
    <location>
        <begin position="200"/>
        <end position="404"/>
    </location>
</feature>
<gene>
    <name evidence="2" type="ORF">GXY80_11520</name>
</gene>
<dbReference type="InterPro" id="IPR007160">
    <property type="entry name" value="DUF362"/>
</dbReference>
<sequence length="584" mass="65192">MTPGITLKKGGFSQSLREALEDYYKAVPVSPSCTAMKWREWADNPNVIPFRVTKDGKKLGWIVYNSAESTIEEILRDKESTDEKDLFHMVDALIARETLVAAEILKEDTDRYRWMVEYGFRPTRFFTKNNVPVIKMDLSTSILFKRLTGHKPPGAYRRKERVAVEKIPESQTYPEIKKGLENLIKKLGGLKRFVKPDQTVVIKPNIVSDHGLKDGVWQGGIVTDTRVVKALVEILLPVAGKVIVAEGSSINRSETSKMFAHYGYDQQLVSLDPRKVSLVDLNTDEQIEKSVPGGKRMHSRKIPLTLEKADAIISVPVLKIHFAAIVSLAIKHLQGAVPPLEKYMSHFFGLWQNLVNIHHLVKPKLTIIDGLVGQEDFGPISGTPKKMDLLIGGINPVAVDAVAMRIMGIDPATSPPVLLASLQGMGPIEPRLIEVIGPDIQDVMSPFQQPEIDLTGGKDITIHGESACPGCRGYLHFVLTKLRRPDPKDTSRLLIDRPFEKKVNIFLGPTHDREINREEHNIFLGICQLHNAHQGTHLPGCPPHAEVIVNGLFGLFPDVEKPKYANESEEKKLGEMLHHILTMA</sequence>
<dbReference type="EMBL" id="JAAYEE010000211">
    <property type="protein sequence ID" value="NLW36089.1"/>
    <property type="molecule type" value="Genomic_DNA"/>
</dbReference>
<name>A0A971M5C7_9BACT</name>
<dbReference type="Proteomes" id="UP000777265">
    <property type="component" value="Unassembled WGS sequence"/>
</dbReference>
<evidence type="ECO:0000313" key="2">
    <source>
        <dbReference type="EMBL" id="NLW36089.1"/>
    </source>
</evidence>
<evidence type="ECO:0000313" key="3">
    <source>
        <dbReference type="Proteomes" id="UP000777265"/>
    </source>
</evidence>
<protein>
    <submittedName>
        <fullName evidence="2">DUF362 domain-containing protein</fullName>
    </submittedName>
</protein>
<evidence type="ECO:0000259" key="1">
    <source>
        <dbReference type="Pfam" id="PF04015"/>
    </source>
</evidence>
<proteinExistence type="predicted"/>
<reference evidence="2" key="1">
    <citation type="journal article" date="2020" name="Biotechnol. Biofuels">
        <title>New insights from the biogas microbiome by comprehensive genome-resolved metagenomics of nearly 1600 species originating from multiple anaerobic digesters.</title>
        <authorList>
            <person name="Campanaro S."/>
            <person name="Treu L."/>
            <person name="Rodriguez-R L.M."/>
            <person name="Kovalovszki A."/>
            <person name="Ziels R.M."/>
            <person name="Maus I."/>
            <person name="Zhu X."/>
            <person name="Kougias P.G."/>
            <person name="Basile A."/>
            <person name="Luo G."/>
            <person name="Schluter A."/>
            <person name="Konstantinidis K.T."/>
            <person name="Angelidaki I."/>
        </authorList>
    </citation>
    <scope>NUCLEOTIDE SEQUENCE</scope>
    <source>
        <strain evidence="2">AS06rmzACSIP_7</strain>
    </source>
</reference>
<organism evidence="2 3">
    <name type="scientific">Syntrophorhabdus aromaticivorans</name>
    <dbReference type="NCBI Taxonomy" id="328301"/>
    <lineage>
        <taxon>Bacteria</taxon>
        <taxon>Pseudomonadati</taxon>
        <taxon>Thermodesulfobacteriota</taxon>
        <taxon>Syntrophorhabdia</taxon>
        <taxon>Syntrophorhabdales</taxon>
        <taxon>Syntrophorhabdaceae</taxon>
        <taxon>Syntrophorhabdus</taxon>
    </lineage>
</organism>
<dbReference type="AlphaFoldDB" id="A0A971M5C7"/>
<reference evidence="2" key="2">
    <citation type="submission" date="2020-01" db="EMBL/GenBank/DDBJ databases">
        <authorList>
            <person name="Campanaro S."/>
        </authorList>
    </citation>
    <scope>NUCLEOTIDE SEQUENCE</scope>
    <source>
        <strain evidence="2">AS06rmzACSIP_7</strain>
    </source>
</reference>